<dbReference type="Proteomes" id="UP001277972">
    <property type="component" value="Unassembled WGS sequence"/>
</dbReference>
<proteinExistence type="predicted"/>
<accession>A0ACC6M1R2</accession>
<organism evidence="1 2">
    <name type="scientific">Gracilibacillus pellucidus</name>
    <dbReference type="NCBI Taxonomy" id="3095368"/>
    <lineage>
        <taxon>Bacteria</taxon>
        <taxon>Bacillati</taxon>
        <taxon>Bacillota</taxon>
        <taxon>Bacilli</taxon>
        <taxon>Bacillales</taxon>
        <taxon>Bacillaceae</taxon>
        <taxon>Gracilibacillus</taxon>
    </lineage>
</organism>
<evidence type="ECO:0000313" key="1">
    <source>
        <dbReference type="EMBL" id="MDX8044893.1"/>
    </source>
</evidence>
<keyword evidence="2" id="KW-1185">Reference proteome</keyword>
<gene>
    <name evidence="1" type="ORF">SH601_02740</name>
</gene>
<reference evidence="1" key="1">
    <citation type="submission" date="2023-11" db="EMBL/GenBank/DDBJ databases">
        <title>Gracilibacillus pellucida a moderately halophilic bacterium isolated from saline soil in Xinjiang province.</title>
        <authorList>
            <person name="Zhang Z."/>
            <person name="Tan F."/>
            <person name="Wang Y."/>
            <person name="Xia M."/>
        </authorList>
    </citation>
    <scope>NUCLEOTIDE SEQUENCE</scope>
    <source>
        <strain evidence="1">S3-1-1</strain>
    </source>
</reference>
<protein>
    <submittedName>
        <fullName evidence="1">Uncharacterized protein</fullName>
    </submittedName>
</protein>
<comment type="caution">
    <text evidence="1">The sequence shown here is derived from an EMBL/GenBank/DDBJ whole genome shotgun (WGS) entry which is preliminary data.</text>
</comment>
<sequence>MIIQVKGKVTYPITLDPSVWIFDDRKVKLENAFTTTTSTDKDWIESNSKLNKPPVQNSIRKYNKKELLSHSYLMPIKDFIENAEVTDDATAALLRTETDEITLSLQQLLDAYLLFSIDGKQIKESGPAHLYFKDGSNQDNPIKGIKEIILQ</sequence>
<dbReference type="EMBL" id="JAWZSR010000001">
    <property type="protein sequence ID" value="MDX8044893.1"/>
    <property type="molecule type" value="Genomic_DNA"/>
</dbReference>
<evidence type="ECO:0000313" key="2">
    <source>
        <dbReference type="Proteomes" id="UP001277972"/>
    </source>
</evidence>
<name>A0ACC6M1R2_9BACI</name>